<dbReference type="InterPro" id="IPR002371">
    <property type="entry name" value="FlgK"/>
</dbReference>
<name>A0A5J6WWJ8_9GAMM</name>
<evidence type="ECO:0000256" key="2">
    <source>
        <dbReference type="ARBA" id="ARBA00004613"/>
    </source>
</evidence>
<evidence type="ECO:0000256" key="5">
    <source>
        <dbReference type="ARBA" id="ARBA00022525"/>
    </source>
</evidence>
<gene>
    <name evidence="9" type="primary">flgK</name>
    <name evidence="9" type="ORF">FE240_05685</name>
</gene>
<evidence type="ECO:0000256" key="3">
    <source>
        <dbReference type="ARBA" id="ARBA00009677"/>
    </source>
</evidence>
<keyword evidence="9" id="KW-0969">Cilium</keyword>
<evidence type="ECO:0000259" key="8">
    <source>
        <dbReference type="Pfam" id="PF22638"/>
    </source>
</evidence>
<reference evidence="9 10" key="1">
    <citation type="submission" date="2019-05" db="EMBL/GenBank/DDBJ databases">
        <title>OXA-830, a novel chromosomally encoded expanded-spectrum class D beta-lactamase in Aeromonas simiae.</title>
        <authorList>
            <person name="Zhou W."/>
            <person name="Chen Q."/>
        </authorList>
    </citation>
    <scope>NUCLEOTIDE SEQUENCE [LARGE SCALE GENOMIC DNA]</scope>
    <source>
        <strain evidence="9 10">A6</strain>
    </source>
</reference>
<comment type="similarity">
    <text evidence="3">Belongs to the flagella basal body rod proteins family.</text>
</comment>
<evidence type="ECO:0000313" key="10">
    <source>
        <dbReference type="Proteomes" id="UP000594034"/>
    </source>
</evidence>
<evidence type="ECO:0000256" key="6">
    <source>
        <dbReference type="ARBA" id="ARBA00023143"/>
    </source>
</evidence>
<keyword evidence="9" id="KW-0966">Cell projection</keyword>
<keyword evidence="9" id="KW-0282">Flagellum</keyword>
<feature type="domain" description="Flagellar basal-body/hook protein C-terminal" evidence="7">
    <location>
        <begin position="623"/>
        <end position="661"/>
    </location>
</feature>
<accession>A0A5J6WWJ8</accession>
<dbReference type="PANTHER" id="PTHR30033:SF1">
    <property type="entry name" value="FLAGELLAR HOOK-ASSOCIATED PROTEIN 1"/>
    <property type="match status" value="1"/>
</dbReference>
<sequence length="664" mass="69946">MATDLLSIGSSGVLAHQRLLQTTSNNITNVNTAGYVRERTVLSSLVIGMGVDQGVNERILDQYAQGEVRRDTSALAQVTTRYNMLYSTDKLLSDTSNSVGVAMGSYFNALHGANEAPSELTGRNTALGALNNTVDRFHTLADQLNSQTRTINGKLGDTVKTVNGLLGSIDELNQAILRTQNTPEESLTLFDQRDEAIRQLSEHLDIRTVPQTNGSVLVNLVNGQSLVLASGAAKINIIDGDPDPQQTNLQLEFGQNKQRIDTLPLGGTIGGLLQARSDLEPAKRELGQLAVTLGDALNNQNHLGMDLDNQLGGDLLTLPGSDALTYSTNTGSGTASVNFIPGQGANVLPYDYEISFSSSTNYEVFMIDAAGKRTSVTTGATPPSTLTLNNHGIEIDFGGTPAAGDKLLLQPTKQAASAVTSAITRAEDFALASPIKLDKNAQNLGNGEISLVGVSNTGAGSFLTGNALDPNAPQIVKIDAGGNYEVYAQDGTTLIGVAPASSQGQNLMAALENPLGGPKVYATPDTTPGYEFSIKGQVKANDRFTLSYNSNGFSDNRNGLALAELQNKNLVSKGSSTTSDRMTFNQAYSELVVGVGNKVSQSKTAVAAAQAKLDQSTALHESVSGVNLEEEAANLIRFQQAYAASARVVSTAQTIFESLLSAVR</sequence>
<proteinExistence type="inferred from homology"/>
<dbReference type="GO" id="GO:0005576">
    <property type="term" value="C:extracellular region"/>
    <property type="evidence" value="ECO:0007669"/>
    <property type="project" value="UniProtKB-SubCell"/>
</dbReference>
<keyword evidence="5" id="KW-0964">Secreted</keyword>
<dbReference type="SUPFAM" id="SSF64518">
    <property type="entry name" value="Phase 1 flagellin"/>
    <property type="match status" value="2"/>
</dbReference>
<dbReference type="GO" id="GO:0044780">
    <property type="term" value="P:bacterial-type flagellum assembly"/>
    <property type="evidence" value="ECO:0007669"/>
    <property type="project" value="InterPro"/>
</dbReference>
<dbReference type="NCBIfam" id="TIGR02492">
    <property type="entry name" value="flgK_ends"/>
    <property type="match status" value="1"/>
</dbReference>
<dbReference type="PANTHER" id="PTHR30033">
    <property type="entry name" value="FLAGELLAR HOOK-ASSOCIATED PROTEIN 1"/>
    <property type="match status" value="1"/>
</dbReference>
<evidence type="ECO:0000256" key="4">
    <source>
        <dbReference type="ARBA" id="ARBA00016244"/>
    </source>
</evidence>
<dbReference type="Pfam" id="PF22638">
    <property type="entry name" value="FlgK_D1"/>
    <property type="match status" value="1"/>
</dbReference>
<dbReference type="GO" id="GO:0009424">
    <property type="term" value="C:bacterial-type flagellum hook"/>
    <property type="evidence" value="ECO:0007669"/>
    <property type="project" value="InterPro"/>
</dbReference>
<protein>
    <recommendedName>
        <fullName evidence="4">Flagellar hook-associated protein 1</fullName>
    </recommendedName>
</protein>
<dbReference type="KEGG" id="asim:FE240_05685"/>
<dbReference type="InterPro" id="IPR010930">
    <property type="entry name" value="Flg_bb/hook_C_dom"/>
</dbReference>
<dbReference type="PRINTS" id="PR01005">
    <property type="entry name" value="FLGHOOKAP1"/>
</dbReference>
<evidence type="ECO:0000256" key="1">
    <source>
        <dbReference type="ARBA" id="ARBA00004365"/>
    </source>
</evidence>
<keyword evidence="6" id="KW-0975">Bacterial flagellum</keyword>
<evidence type="ECO:0000259" key="7">
    <source>
        <dbReference type="Pfam" id="PF06429"/>
    </source>
</evidence>
<evidence type="ECO:0000313" key="9">
    <source>
        <dbReference type="EMBL" id="QFI54228.1"/>
    </source>
</evidence>
<organism evidence="9 10">
    <name type="scientific">Aeromonas simiae</name>
    <dbReference type="NCBI Taxonomy" id="218936"/>
    <lineage>
        <taxon>Bacteria</taxon>
        <taxon>Pseudomonadati</taxon>
        <taxon>Pseudomonadota</taxon>
        <taxon>Gammaproteobacteria</taxon>
        <taxon>Aeromonadales</taxon>
        <taxon>Aeromonadaceae</taxon>
        <taxon>Aeromonas</taxon>
    </lineage>
</organism>
<dbReference type="InterPro" id="IPR053927">
    <property type="entry name" value="FlgK_helical"/>
</dbReference>
<dbReference type="RefSeq" id="WP_193003726.1">
    <property type="nucleotide sequence ID" value="NZ_CP040449.1"/>
</dbReference>
<dbReference type="GO" id="GO:0005198">
    <property type="term" value="F:structural molecule activity"/>
    <property type="evidence" value="ECO:0007669"/>
    <property type="project" value="InterPro"/>
</dbReference>
<feature type="domain" description="Flagellar hook-associated protein FlgK helical" evidence="8">
    <location>
        <begin position="88"/>
        <end position="315"/>
    </location>
</feature>
<comment type="subcellular location">
    <subcellularLocation>
        <location evidence="1">Bacterial flagellum</location>
    </subcellularLocation>
    <subcellularLocation>
        <location evidence="2">Secreted</location>
    </subcellularLocation>
</comment>
<dbReference type="AlphaFoldDB" id="A0A5J6WWJ8"/>
<keyword evidence="10" id="KW-1185">Reference proteome</keyword>
<dbReference type="Proteomes" id="UP000594034">
    <property type="component" value="Chromosome"/>
</dbReference>
<dbReference type="Pfam" id="PF06429">
    <property type="entry name" value="Flg_bbr_C"/>
    <property type="match status" value="1"/>
</dbReference>
<dbReference type="EMBL" id="CP040449">
    <property type="protein sequence ID" value="QFI54228.1"/>
    <property type="molecule type" value="Genomic_DNA"/>
</dbReference>